<comment type="subcellular location">
    <subcellularLocation>
        <location evidence="1">Membrane</location>
        <topology evidence="1">Multi-pass membrane protein</topology>
    </subcellularLocation>
</comment>
<sequence length="415" mass="44048">MADSSVRTKLLAGAGMVCVSTTVGVLYKASQAATGGFKYSTMSAIFMAELAKMVMSCSFHVCDSKSDGTIGAAIKTAREQLSLHALLHIYILAFLYTVNNQLSFYIYTLVDPGTVFLFKSASTMIVAAVQCTFAGKAFSWEQWKAMMLQACGMIVVQYDPCKGAGVYSPLAYSCLCLSTAITAISAARNEYLVKNFKIVLNVQNAVLYSGGVLFNLVGYLAMPNPNNKSDIGFFEGYDNVLAIGVVLSNALIGLVITAVYKYADAVVKCIASDVTAVLLIIISTFFFNLHSTLTLWCGVFTVVFAVHLYIDASKNAPAPSKQEPAKAPAPATEMASKVGAAQDDAAEEDALLSGDQEIAKQPAGSDVLMGAVACRLVMLDKPQDQVKSPSSLAPLLAMLGVLGLRATGAFHSQGW</sequence>
<evidence type="ECO:0000256" key="4">
    <source>
        <dbReference type="ARBA" id="ARBA00023136"/>
    </source>
</evidence>
<dbReference type="Proteomes" id="UP000186817">
    <property type="component" value="Unassembled WGS sequence"/>
</dbReference>
<evidence type="ECO:0000256" key="5">
    <source>
        <dbReference type="SAM" id="Phobius"/>
    </source>
</evidence>
<dbReference type="InterPro" id="IPR037185">
    <property type="entry name" value="EmrE-like"/>
</dbReference>
<feature type="transmembrane region" description="Helical" evidence="5">
    <location>
        <begin position="267"/>
        <end position="287"/>
    </location>
</feature>
<evidence type="ECO:0000256" key="3">
    <source>
        <dbReference type="ARBA" id="ARBA00022989"/>
    </source>
</evidence>
<gene>
    <name evidence="6" type="primary">UTR6</name>
    <name evidence="6" type="ORF">AK812_SmicGene39482</name>
</gene>
<evidence type="ECO:0000313" key="7">
    <source>
        <dbReference type="Proteomes" id="UP000186817"/>
    </source>
</evidence>
<name>A0A1Q9CB33_SYMMI</name>
<evidence type="ECO:0000256" key="1">
    <source>
        <dbReference type="ARBA" id="ARBA00004141"/>
    </source>
</evidence>
<protein>
    <submittedName>
        <fullName evidence="6">CMP-sialic acid transporter 3</fullName>
    </submittedName>
</protein>
<dbReference type="GO" id="GO:0015165">
    <property type="term" value="F:pyrimidine nucleotide-sugar transmembrane transporter activity"/>
    <property type="evidence" value="ECO:0007669"/>
    <property type="project" value="InterPro"/>
</dbReference>
<keyword evidence="4 5" id="KW-0472">Membrane</keyword>
<accession>A0A1Q9CB33</accession>
<dbReference type="SUPFAM" id="SSF103481">
    <property type="entry name" value="Multidrug resistance efflux transporter EmrE"/>
    <property type="match status" value="1"/>
</dbReference>
<keyword evidence="7" id="KW-1185">Reference proteome</keyword>
<evidence type="ECO:0000313" key="6">
    <source>
        <dbReference type="EMBL" id="OLP80143.1"/>
    </source>
</evidence>
<dbReference type="AlphaFoldDB" id="A0A1Q9CB33"/>
<feature type="transmembrane region" description="Helical" evidence="5">
    <location>
        <begin position="198"/>
        <end position="220"/>
    </location>
</feature>
<dbReference type="OrthoDB" id="408493at2759"/>
<dbReference type="EMBL" id="LSRX01001411">
    <property type="protein sequence ID" value="OLP80143.1"/>
    <property type="molecule type" value="Genomic_DNA"/>
</dbReference>
<organism evidence="6 7">
    <name type="scientific">Symbiodinium microadriaticum</name>
    <name type="common">Dinoflagellate</name>
    <name type="synonym">Zooxanthella microadriatica</name>
    <dbReference type="NCBI Taxonomy" id="2951"/>
    <lineage>
        <taxon>Eukaryota</taxon>
        <taxon>Sar</taxon>
        <taxon>Alveolata</taxon>
        <taxon>Dinophyceae</taxon>
        <taxon>Suessiales</taxon>
        <taxon>Symbiodiniaceae</taxon>
        <taxon>Symbiodinium</taxon>
    </lineage>
</organism>
<feature type="transmembrane region" description="Helical" evidence="5">
    <location>
        <begin position="240"/>
        <end position="260"/>
    </location>
</feature>
<dbReference type="InterPro" id="IPR007271">
    <property type="entry name" value="Nuc_sug_transpt"/>
</dbReference>
<keyword evidence="2 5" id="KW-0812">Transmembrane</keyword>
<dbReference type="Pfam" id="PF04142">
    <property type="entry name" value="Nuc_sug_transp"/>
    <property type="match status" value="1"/>
</dbReference>
<dbReference type="GO" id="GO:0000139">
    <property type="term" value="C:Golgi membrane"/>
    <property type="evidence" value="ECO:0007669"/>
    <property type="project" value="InterPro"/>
</dbReference>
<feature type="transmembrane region" description="Helical" evidence="5">
    <location>
        <begin position="293"/>
        <end position="310"/>
    </location>
</feature>
<evidence type="ECO:0000256" key="2">
    <source>
        <dbReference type="ARBA" id="ARBA00022692"/>
    </source>
</evidence>
<feature type="transmembrane region" description="Helical" evidence="5">
    <location>
        <begin position="85"/>
        <end position="110"/>
    </location>
</feature>
<keyword evidence="3 5" id="KW-1133">Transmembrane helix</keyword>
<reference evidence="6 7" key="1">
    <citation type="submission" date="2016-02" db="EMBL/GenBank/DDBJ databases">
        <title>Genome analysis of coral dinoflagellate symbionts highlights evolutionary adaptations to a symbiotic lifestyle.</title>
        <authorList>
            <person name="Aranda M."/>
            <person name="Li Y."/>
            <person name="Liew Y.J."/>
            <person name="Baumgarten S."/>
            <person name="Simakov O."/>
            <person name="Wilson M."/>
            <person name="Piel J."/>
            <person name="Ashoor H."/>
            <person name="Bougouffa S."/>
            <person name="Bajic V.B."/>
            <person name="Ryu T."/>
            <person name="Ravasi T."/>
            <person name="Bayer T."/>
            <person name="Micklem G."/>
            <person name="Kim H."/>
            <person name="Bhak J."/>
            <person name="Lajeunesse T.C."/>
            <person name="Voolstra C.R."/>
        </authorList>
    </citation>
    <scope>NUCLEOTIDE SEQUENCE [LARGE SCALE GENOMIC DNA]</scope>
    <source>
        <strain evidence="6 7">CCMP2467</strain>
    </source>
</reference>
<comment type="caution">
    <text evidence="6">The sequence shown here is derived from an EMBL/GenBank/DDBJ whole genome shotgun (WGS) entry which is preliminary data.</text>
</comment>
<dbReference type="OMA" id="WNGAPRE"/>
<dbReference type="PANTHER" id="PTHR10231">
    <property type="entry name" value="NUCLEOTIDE-SUGAR TRANSMEMBRANE TRANSPORTER"/>
    <property type="match status" value="1"/>
</dbReference>
<proteinExistence type="predicted"/>